<reference evidence="10" key="1">
    <citation type="journal article" date="2019" name="Int. J. Syst. Evol. Microbiol.">
        <title>The Global Catalogue of Microorganisms (GCM) 10K type strain sequencing project: providing services to taxonomists for standard genome sequencing and annotation.</title>
        <authorList>
            <consortium name="The Broad Institute Genomics Platform"/>
            <consortium name="The Broad Institute Genome Sequencing Center for Infectious Disease"/>
            <person name="Wu L."/>
            <person name="Ma J."/>
        </authorList>
    </citation>
    <scope>NUCLEOTIDE SEQUENCE [LARGE SCALE GENOMIC DNA]</scope>
    <source>
        <strain evidence="10">KCTC 62164</strain>
    </source>
</reference>
<keyword evidence="4 7" id="KW-0812">Transmembrane</keyword>
<evidence type="ECO:0000256" key="5">
    <source>
        <dbReference type="ARBA" id="ARBA00022989"/>
    </source>
</evidence>
<evidence type="ECO:0000259" key="8">
    <source>
        <dbReference type="Pfam" id="PF03458"/>
    </source>
</evidence>
<accession>A0ABV7D7E6</accession>
<gene>
    <name evidence="9" type="ORF">ACFOKA_12845</name>
</gene>
<feature type="transmembrane region" description="Helical" evidence="7">
    <location>
        <begin position="150"/>
        <end position="169"/>
    </location>
</feature>
<dbReference type="Proteomes" id="UP001595444">
    <property type="component" value="Unassembled WGS sequence"/>
</dbReference>
<feature type="transmembrane region" description="Helical" evidence="7">
    <location>
        <begin position="118"/>
        <end position="138"/>
    </location>
</feature>
<feature type="domain" description="Glycine transporter" evidence="8">
    <location>
        <begin position="92"/>
        <end position="166"/>
    </location>
</feature>
<keyword evidence="5 7" id="KW-1133">Transmembrane helix</keyword>
<protein>
    <submittedName>
        <fullName evidence="9">Trimeric intracellular cation channel family protein</fullName>
    </submittedName>
</protein>
<keyword evidence="10" id="KW-1185">Reference proteome</keyword>
<evidence type="ECO:0000256" key="1">
    <source>
        <dbReference type="ARBA" id="ARBA00004651"/>
    </source>
</evidence>
<evidence type="ECO:0000256" key="6">
    <source>
        <dbReference type="ARBA" id="ARBA00023136"/>
    </source>
</evidence>
<name>A0ABV7D7E6_9PROT</name>
<comment type="subcellular location">
    <subcellularLocation>
        <location evidence="1">Cell membrane</location>
        <topology evidence="1">Multi-pass membrane protein</topology>
    </subcellularLocation>
</comment>
<dbReference type="PANTHER" id="PTHR30506:SF3">
    <property type="entry name" value="UPF0126 INNER MEMBRANE PROTEIN YADS-RELATED"/>
    <property type="match status" value="1"/>
</dbReference>
<proteinExistence type="inferred from homology"/>
<evidence type="ECO:0000256" key="4">
    <source>
        <dbReference type="ARBA" id="ARBA00022692"/>
    </source>
</evidence>
<dbReference type="PANTHER" id="PTHR30506">
    <property type="entry name" value="INNER MEMBRANE PROTEIN"/>
    <property type="match status" value="1"/>
</dbReference>
<evidence type="ECO:0000256" key="2">
    <source>
        <dbReference type="ARBA" id="ARBA00008193"/>
    </source>
</evidence>
<feature type="transmembrane region" description="Helical" evidence="7">
    <location>
        <begin position="32"/>
        <end position="52"/>
    </location>
</feature>
<keyword evidence="6 7" id="KW-0472">Membrane</keyword>
<dbReference type="InterPro" id="IPR005115">
    <property type="entry name" value="Gly_transporter"/>
</dbReference>
<dbReference type="EMBL" id="JBHRSL010000010">
    <property type="protein sequence ID" value="MFC3052795.1"/>
    <property type="molecule type" value="Genomic_DNA"/>
</dbReference>
<feature type="transmembrane region" description="Helical" evidence="7">
    <location>
        <begin position="175"/>
        <end position="193"/>
    </location>
</feature>
<organism evidence="9 10">
    <name type="scientific">Kordiimonas pumila</name>
    <dbReference type="NCBI Taxonomy" id="2161677"/>
    <lineage>
        <taxon>Bacteria</taxon>
        <taxon>Pseudomonadati</taxon>
        <taxon>Pseudomonadota</taxon>
        <taxon>Alphaproteobacteria</taxon>
        <taxon>Kordiimonadales</taxon>
        <taxon>Kordiimonadaceae</taxon>
        <taxon>Kordiimonas</taxon>
    </lineage>
</organism>
<evidence type="ECO:0000313" key="9">
    <source>
        <dbReference type="EMBL" id="MFC3052795.1"/>
    </source>
</evidence>
<evidence type="ECO:0000313" key="10">
    <source>
        <dbReference type="Proteomes" id="UP001595444"/>
    </source>
</evidence>
<dbReference type="RefSeq" id="WP_194213559.1">
    <property type="nucleotide sequence ID" value="NZ_CP061205.1"/>
</dbReference>
<sequence length="203" mass="21855">MHDLLFYFDMAGVFVFAISGALAAVRKGMDLFGIIVLALMPAVGGGTIRDLVLDQPVFWIVSTHSIWVALIAAGLTFLFARHLESRMRWLIWADAAGLALFCVVGAEKALVVSGSPMVAIMLGVTTGVAGGVIRDVICNEIPLVMRVDEYFYATAAFFGAGVYCLMDYLGYAGPIALWAAIATAFTTRAMAILKGWRLPKALR</sequence>
<feature type="transmembrane region" description="Helical" evidence="7">
    <location>
        <begin position="58"/>
        <end position="80"/>
    </location>
</feature>
<comment type="caution">
    <text evidence="9">The sequence shown here is derived from an EMBL/GenBank/DDBJ whole genome shotgun (WGS) entry which is preliminary data.</text>
</comment>
<evidence type="ECO:0000256" key="7">
    <source>
        <dbReference type="SAM" id="Phobius"/>
    </source>
</evidence>
<keyword evidence="3" id="KW-1003">Cell membrane</keyword>
<feature type="domain" description="Glycine transporter" evidence="8">
    <location>
        <begin position="7"/>
        <end position="80"/>
    </location>
</feature>
<comment type="similarity">
    <text evidence="2">Belongs to the UPF0126 family.</text>
</comment>
<feature type="transmembrane region" description="Helical" evidence="7">
    <location>
        <begin position="89"/>
        <end position="106"/>
    </location>
</feature>
<dbReference type="Pfam" id="PF03458">
    <property type="entry name" value="Gly_transporter"/>
    <property type="match status" value="2"/>
</dbReference>
<evidence type="ECO:0000256" key="3">
    <source>
        <dbReference type="ARBA" id="ARBA00022475"/>
    </source>
</evidence>
<feature type="transmembrane region" description="Helical" evidence="7">
    <location>
        <begin position="6"/>
        <end position="25"/>
    </location>
</feature>